<protein>
    <recommendedName>
        <fullName evidence="4">FAD/NAD(P)-binding domain-containing protein</fullName>
    </recommendedName>
</protein>
<name>A0A553I0F5_9PEZI</name>
<evidence type="ECO:0000313" key="2">
    <source>
        <dbReference type="EMBL" id="TRX93688.1"/>
    </source>
</evidence>
<keyword evidence="3" id="KW-1185">Reference proteome</keyword>
<dbReference type="InterPro" id="IPR051209">
    <property type="entry name" value="FAD-bind_Monooxygenase_sf"/>
</dbReference>
<dbReference type="PANTHER" id="PTHR42877">
    <property type="entry name" value="L-ORNITHINE N(5)-MONOOXYGENASE-RELATED"/>
    <property type="match status" value="1"/>
</dbReference>
<dbReference type="PANTHER" id="PTHR42877:SF5">
    <property type="entry name" value="L-ORNITHINE N(5)-MONOOXYGENASE-RELATED"/>
    <property type="match status" value="1"/>
</dbReference>
<accession>A0A553I0F5</accession>
<dbReference type="OrthoDB" id="74360at2759"/>
<evidence type="ECO:0000313" key="3">
    <source>
        <dbReference type="Proteomes" id="UP000319160"/>
    </source>
</evidence>
<dbReference type="SUPFAM" id="SSF51905">
    <property type="entry name" value="FAD/NAD(P)-binding domain"/>
    <property type="match status" value="1"/>
</dbReference>
<dbReference type="AlphaFoldDB" id="A0A553I0F5"/>
<reference evidence="3" key="1">
    <citation type="submission" date="2019-06" db="EMBL/GenBank/DDBJ databases">
        <title>Draft genome sequence of the griseofulvin-producing fungus Xylaria cubensis strain G536.</title>
        <authorList>
            <person name="Mead M.E."/>
            <person name="Raja H.A."/>
            <person name="Steenwyk J.L."/>
            <person name="Knowles S.L."/>
            <person name="Oberlies N.H."/>
            <person name="Rokas A."/>
        </authorList>
    </citation>
    <scope>NUCLEOTIDE SEQUENCE [LARGE SCALE GENOMIC DNA]</scope>
    <source>
        <strain evidence="3">G536</strain>
    </source>
</reference>
<organism evidence="2 3">
    <name type="scientific">Xylaria flabelliformis</name>
    <dbReference type="NCBI Taxonomy" id="2512241"/>
    <lineage>
        <taxon>Eukaryota</taxon>
        <taxon>Fungi</taxon>
        <taxon>Dikarya</taxon>
        <taxon>Ascomycota</taxon>
        <taxon>Pezizomycotina</taxon>
        <taxon>Sordariomycetes</taxon>
        <taxon>Xylariomycetidae</taxon>
        <taxon>Xylariales</taxon>
        <taxon>Xylariaceae</taxon>
        <taxon>Xylaria</taxon>
    </lineage>
</organism>
<dbReference type="EMBL" id="VFLP01000027">
    <property type="protein sequence ID" value="TRX93688.1"/>
    <property type="molecule type" value="Genomic_DNA"/>
</dbReference>
<evidence type="ECO:0008006" key="4">
    <source>
        <dbReference type="Google" id="ProtNLM"/>
    </source>
</evidence>
<proteinExistence type="inferred from homology"/>
<dbReference type="InterPro" id="IPR036188">
    <property type="entry name" value="FAD/NAD-bd_sf"/>
</dbReference>
<sequence>MVISSGNTLAIIVAGMAGIARGVQLMRLLKHESFCIYERGDDIGESNQYWAHSLWDIPHGKSYAVQVRFVVTAMGVLNIPTGLNDLPVLTDFGNNGVMVIGDGCSADQVIPWILNNHQPHALVQIVRSEQWVAPKHDHHISAFTKWCLRFIPFDMRIRGIWAAYELDRRFVAYRKTEAGAKARNSAAEAIKLCMCSVANPMYYDLLIPRYDLGAKRPVMDHGYLEATNRPIFTLIKCNGTQDLLTPMEVRGIKDEDFRPNKLPSSNSTLHGIECSVVYITRVLRGIWGKILTKRTDAVSVMHTAEAEARFNAVLQTKIEILISTSDVRS</sequence>
<gene>
    <name evidence="2" type="ORF">FHL15_005364</name>
</gene>
<evidence type="ECO:0000256" key="1">
    <source>
        <dbReference type="ARBA" id="ARBA00010139"/>
    </source>
</evidence>
<comment type="similarity">
    <text evidence="1">Belongs to the FAD-binding monooxygenase family.</text>
</comment>
<comment type="caution">
    <text evidence="2">The sequence shown here is derived from an EMBL/GenBank/DDBJ whole genome shotgun (WGS) entry which is preliminary data.</text>
</comment>
<dbReference type="Proteomes" id="UP000319160">
    <property type="component" value="Unassembled WGS sequence"/>
</dbReference>